<protein>
    <submittedName>
        <fullName evidence="3">Uncharacterized protein</fullName>
    </submittedName>
</protein>
<dbReference type="Pfam" id="PF23477">
    <property type="entry name" value="zf_Tbcl_2"/>
    <property type="match status" value="1"/>
</dbReference>
<dbReference type="Proteomes" id="UP000006791">
    <property type="component" value="Chromosome 1"/>
</dbReference>
<organism evidence="3 4">
    <name type="scientific">Chloracidobacterium thermophilum (strain B)</name>
    <dbReference type="NCBI Taxonomy" id="981222"/>
    <lineage>
        <taxon>Bacteria</taxon>
        <taxon>Pseudomonadati</taxon>
        <taxon>Acidobacteriota</taxon>
        <taxon>Terriglobia</taxon>
        <taxon>Terriglobales</taxon>
        <taxon>Acidobacteriaceae</taxon>
        <taxon>Chloracidobacterium</taxon>
    </lineage>
</organism>
<dbReference type="NCBIfam" id="TIGR04272">
    <property type="entry name" value="cxxc_cxxc_Mbark"/>
    <property type="match status" value="1"/>
</dbReference>
<dbReference type="EMBL" id="CP002514">
    <property type="protein sequence ID" value="AEP12785.1"/>
    <property type="molecule type" value="Genomic_DNA"/>
</dbReference>
<dbReference type="STRING" id="981222.Cabther_A2040"/>
<name>G2LJ17_CHLTF</name>
<dbReference type="InterPro" id="IPR025306">
    <property type="entry name" value="Zn-bnd_dom_prob"/>
</dbReference>
<evidence type="ECO:0000259" key="1">
    <source>
        <dbReference type="Pfam" id="PF13451"/>
    </source>
</evidence>
<evidence type="ECO:0000313" key="4">
    <source>
        <dbReference type="Proteomes" id="UP000006791"/>
    </source>
</evidence>
<feature type="domain" description="CxxC-x17-CxxC" evidence="2">
    <location>
        <begin position="75"/>
        <end position="108"/>
    </location>
</feature>
<proteinExistence type="predicted"/>
<reference evidence="3 4" key="1">
    <citation type="journal article" date="2012" name="Environ. Microbiol.">
        <title>Complete genome of Candidatus Chloracidobacterium thermophilum, a chlorophyll-based photoheterotroph belonging to the phylum Acidobacteria.</title>
        <authorList>
            <person name="Garcia Costas A.M."/>
            <person name="Liu Z."/>
            <person name="Tomsho L.P."/>
            <person name="Schuster S.C."/>
            <person name="Ward D.M."/>
            <person name="Bryant D.A."/>
        </authorList>
    </citation>
    <scope>NUCLEOTIDE SEQUENCE [LARGE SCALE GENOMIC DNA]</scope>
    <source>
        <strain evidence="3 4">B</strain>
    </source>
</reference>
<dbReference type="Pfam" id="PF13451">
    <property type="entry name" value="zf_Tbcl"/>
    <property type="match status" value="1"/>
</dbReference>
<accession>G2LJ17</accession>
<feature type="domain" description="Probable zinc-binding" evidence="1">
    <location>
        <begin position="13"/>
        <end position="58"/>
    </location>
</feature>
<dbReference type="InterPro" id="IPR026363">
    <property type="entry name" value="CxxC-x17-CxxC_dom"/>
</dbReference>
<dbReference type="AlphaFoldDB" id="G2LJ17"/>
<evidence type="ECO:0000259" key="2">
    <source>
        <dbReference type="Pfam" id="PF23477"/>
    </source>
</evidence>
<sequence length="137" mass="15062">MEAEDKALTPVFEDIHLNCVECGAPFVFTAGEQQFFFDKGLKNAPKRCKPCKTRKNERFNQLLSMMATDGSRPRIQVEVECAECGIQTTVPFLPTQGRPVLCRDCFVRAQVTAQVTPPVAAPACTKPAVKYVPPTAA</sequence>
<dbReference type="KEGG" id="ctm:Cabther_A2040"/>
<keyword evidence="4" id="KW-1185">Reference proteome</keyword>
<dbReference type="RefSeq" id="WP_014100522.1">
    <property type="nucleotide sequence ID" value="NC_016024.1"/>
</dbReference>
<dbReference type="OrthoDB" id="5505402at2"/>
<dbReference type="HOGENOM" id="CLU_115791_1_0_0"/>
<gene>
    <name evidence="3" type="ordered locus">Cabther_A2040</name>
</gene>
<evidence type="ECO:0000313" key="3">
    <source>
        <dbReference type="EMBL" id="AEP12785.1"/>
    </source>
</evidence>